<feature type="signal peptide" evidence="2">
    <location>
        <begin position="1"/>
        <end position="28"/>
    </location>
</feature>
<dbReference type="InterPro" id="IPR002372">
    <property type="entry name" value="PQQ_rpt_dom"/>
</dbReference>
<gene>
    <name evidence="4" type="ORF">RM704_35435</name>
</gene>
<evidence type="ECO:0000313" key="4">
    <source>
        <dbReference type="EMBL" id="MDT0572700.1"/>
    </source>
</evidence>
<reference evidence="4" key="1">
    <citation type="submission" date="2024-05" db="EMBL/GenBank/DDBJ databases">
        <title>30 novel species of actinomycetes from the DSMZ collection.</title>
        <authorList>
            <person name="Nouioui I."/>
        </authorList>
    </citation>
    <scope>NUCLEOTIDE SEQUENCE</scope>
    <source>
        <strain evidence="4">DSM 3412</strain>
    </source>
</reference>
<accession>A0ABU2Z8N1</accession>
<feature type="region of interest" description="Disordered" evidence="1">
    <location>
        <begin position="434"/>
        <end position="455"/>
    </location>
</feature>
<dbReference type="InterPro" id="IPR015943">
    <property type="entry name" value="WD40/YVTN_repeat-like_dom_sf"/>
</dbReference>
<feature type="chain" id="PRO_5047533604" evidence="2">
    <location>
        <begin position="29"/>
        <end position="455"/>
    </location>
</feature>
<keyword evidence="2" id="KW-0732">Signal</keyword>
<dbReference type="SUPFAM" id="SSF50998">
    <property type="entry name" value="Quinoprotein alcohol dehydrogenase-like"/>
    <property type="match status" value="1"/>
</dbReference>
<dbReference type="InterPro" id="IPR011047">
    <property type="entry name" value="Quinoprotein_ADH-like_sf"/>
</dbReference>
<dbReference type="EMBL" id="JAVRFJ010000041">
    <property type="protein sequence ID" value="MDT0572700.1"/>
    <property type="molecule type" value="Genomic_DNA"/>
</dbReference>
<dbReference type="Proteomes" id="UP001180737">
    <property type="component" value="Unassembled WGS sequence"/>
</dbReference>
<protein>
    <submittedName>
        <fullName evidence="4">PQQ-binding-like beta-propeller repeat protein</fullName>
    </submittedName>
</protein>
<evidence type="ECO:0000256" key="2">
    <source>
        <dbReference type="SAM" id="SignalP"/>
    </source>
</evidence>
<organism evidence="4 5">
    <name type="scientific">Streptomyces gottesmaniae</name>
    <dbReference type="NCBI Taxonomy" id="3075518"/>
    <lineage>
        <taxon>Bacteria</taxon>
        <taxon>Bacillati</taxon>
        <taxon>Actinomycetota</taxon>
        <taxon>Actinomycetes</taxon>
        <taxon>Kitasatosporales</taxon>
        <taxon>Streptomycetaceae</taxon>
        <taxon>Streptomyces</taxon>
    </lineage>
</organism>
<name>A0ABU2Z8N1_9ACTN</name>
<dbReference type="Pfam" id="PF13360">
    <property type="entry name" value="PQQ_2"/>
    <property type="match status" value="1"/>
</dbReference>
<evidence type="ECO:0000313" key="5">
    <source>
        <dbReference type="Proteomes" id="UP001180737"/>
    </source>
</evidence>
<dbReference type="PROSITE" id="PS51257">
    <property type="entry name" value="PROKAR_LIPOPROTEIN"/>
    <property type="match status" value="1"/>
</dbReference>
<dbReference type="RefSeq" id="WP_078937165.1">
    <property type="nucleotide sequence ID" value="NZ_JAVRFJ010000041.1"/>
</dbReference>
<comment type="caution">
    <text evidence="4">The sequence shown here is derived from an EMBL/GenBank/DDBJ whole genome shotgun (WGS) entry which is preliminary data.</text>
</comment>
<evidence type="ECO:0000256" key="1">
    <source>
        <dbReference type="SAM" id="MobiDB-lite"/>
    </source>
</evidence>
<proteinExistence type="predicted"/>
<keyword evidence="5" id="KW-1185">Reference proteome</keyword>
<feature type="domain" description="Pyrrolo-quinoline quinone repeat" evidence="3">
    <location>
        <begin position="47"/>
        <end position="248"/>
    </location>
</feature>
<sequence length="455" mass="48839">MSTRVRERRTGRRALRTSVALGTGMVLAAALTACQQQDEVTEKVTKATGAYPARVEQPSPGFEVALTAIPLVADKRLRVLDAENRVWAEPLEAPRKTSAYWAYERDETLLKVVLAERAERPPLAVSLWADGALVAVDTRTGTVRWRARSGDAVGGRWSALGRYLYDEGGSNTDTRLRVVPGDGRPVVLVDTGSGLLAFDAADGGELWQESWKCDETAATTSSWVATHAVVVRESCEKGVRLLDARTGRRTADLAPEIPAAWPRIGEDGVQEPTLGEYACLRNVCDLLTFRLGGSTGGAKALYWWIDGDGRPVPLEEGQATPNAEDQPFGVDIADEGFTLVATDAAARTTAWRVKTPLDVGGSRSFNDVAVTSDAVWAGSTDWKGEGPALLGYDLKNGKQVACGRPAGTAITHMATAGDYIVVNDIALDPAMTAEPEIDGDDPPFLMMNPRRKSAC</sequence>
<dbReference type="Gene3D" id="2.130.10.10">
    <property type="entry name" value="YVTN repeat-like/Quinoprotein amine dehydrogenase"/>
    <property type="match status" value="1"/>
</dbReference>
<evidence type="ECO:0000259" key="3">
    <source>
        <dbReference type="Pfam" id="PF13360"/>
    </source>
</evidence>